<feature type="compositionally biased region" description="Polar residues" evidence="3">
    <location>
        <begin position="304"/>
        <end position="317"/>
    </location>
</feature>
<evidence type="ECO:0000313" key="4">
    <source>
        <dbReference type="EMBL" id="KAL1872394.1"/>
    </source>
</evidence>
<feature type="region of interest" description="Disordered" evidence="3">
    <location>
        <begin position="1024"/>
        <end position="1117"/>
    </location>
</feature>
<feature type="region of interest" description="Disordered" evidence="3">
    <location>
        <begin position="1161"/>
        <end position="1206"/>
    </location>
</feature>
<name>A0ABR3X8Z8_9PEZI</name>
<evidence type="ECO:0000256" key="3">
    <source>
        <dbReference type="SAM" id="MobiDB-lite"/>
    </source>
</evidence>
<feature type="region of interest" description="Disordered" evidence="3">
    <location>
        <begin position="1968"/>
        <end position="2094"/>
    </location>
</feature>
<feature type="region of interest" description="Disordered" evidence="3">
    <location>
        <begin position="680"/>
        <end position="788"/>
    </location>
</feature>
<evidence type="ECO:0000313" key="5">
    <source>
        <dbReference type="Proteomes" id="UP001583177"/>
    </source>
</evidence>
<dbReference type="PANTHER" id="PTHR32083:SF0">
    <property type="entry name" value="CILIA AND FLAGELLA-ASSOCIATED PROTEIN 58"/>
    <property type="match status" value="1"/>
</dbReference>
<feature type="region of interest" description="Disordered" evidence="3">
    <location>
        <begin position="344"/>
        <end position="551"/>
    </location>
</feature>
<feature type="region of interest" description="Disordered" evidence="3">
    <location>
        <begin position="304"/>
        <end position="327"/>
    </location>
</feature>
<feature type="compositionally biased region" description="Polar residues" evidence="3">
    <location>
        <begin position="1800"/>
        <end position="1811"/>
    </location>
</feature>
<organism evidence="4 5">
    <name type="scientific">Diaporthe australafricana</name>
    <dbReference type="NCBI Taxonomy" id="127596"/>
    <lineage>
        <taxon>Eukaryota</taxon>
        <taxon>Fungi</taxon>
        <taxon>Dikarya</taxon>
        <taxon>Ascomycota</taxon>
        <taxon>Pezizomycotina</taxon>
        <taxon>Sordariomycetes</taxon>
        <taxon>Sordariomycetidae</taxon>
        <taxon>Diaporthales</taxon>
        <taxon>Diaporthaceae</taxon>
        <taxon>Diaporthe</taxon>
    </lineage>
</organism>
<dbReference type="EMBL" id="JAWRVE010000029">
    <property type="protein sequence ID" value="KAL1872394.1"/>
    <property type="molecule type" value="Genomic_DNA"/>
</dbReference>
<evidence type="ECO:0000256" key="1">
    <source>
        <dbReference type="ARBA" id="ARBA00023054"/>
    </source>
</evidence>
<feature type="compositionally biased region" description="Polar residues" evidence="3">
    <location>
        <begin position="570"/>
        <end position="580"/>
    </location>
</feature>
<feature type="coiled-coil region" evidence="2">
    <location>
        <begin position="1297"/>
        <end position="1352"/>
    </location>
</feature>
<sequence length="2094" mass="232366">MDTGNMANPLPEVMLPQGGADSPLATNIAEQRPSTPNGTSAPLDVDKTEPKAPVTPSRPEVKKPAATTPRLKKKVPWRGKNIMVLLPRDAERGQRGKAPIPLKQHEAANMFREWEELGYDIRGFDLNVPTEYSALPVEHHSRSRDEWPDVDDIRRERTDRKFKVTLPDLEAWKSYMNELTEAKLRALGVSLGDEDPPPPPPSISPNPVGLSRRATITQYPPLPFSPAVPTPSASSAQGMQQFPFPTQNSAGGINAVASPVSFNGNFNPHQSRQSISIPASQSPFGFMPPQQQPSPRDVMFQQQGMHRVSPSMSTSPFSPGGFQPPLLHQRHQSLQFPQLPHQHIMQPARASPRLQELREADEEEETKSVSKTPEPAPQIRHNASDSLQKEIDEAEYHLEEQFRSQLEHDEDYSPHNEDEKIHAAAQSSHESPVQFAPQAPRFEGAVDKNLVLHHPRPHSRGHSLSQKYFGEDDMRASSGKGGFNNLNPIQDDDKAERDDVETNPSNLGTPVLPNFGDQSHERNFSTISNPWRDVQSTSRRPSHSSKPSFSKLNVAAPEFKFNPTSSFQPGQFNFGSNTFQPAVFQGASASNPPDSDHSNQLSPPAAPSSKINANAPVFSPGSSEFSFSAAGAPTFRPNAPAFTPHSVAGSVTSPVLSGSESGRVASSIFGSIDLNIPEILKPPKKSKAIPIVRPASRTSNRDEPAPAEDENGRIIDETRVKRFRGASADDDDGPQFAEPNSSAQAELKGTEEERPARDSGISSTILSDSTEAKDNTSLSEVSAEHNTNAWTPFEFMSEAEVSAFNMSRPFGDDGFMAHGHQKTLSASARPFNPGTSFMTDDDDNDKEDTPVPGYFERSERRSDNEAEISPVEEDQSFEDLPQESIEREPSPIISPAEEEGFGVEKFSRPSPPVKKGLAASRFAVSPSPPKGLGASKYARSPSAASEVEASHSPLVSDVQRYSASPVAEDLEDTQDTIPESASPRTDQDEEHGEADEPTFEEIDAVMQHINENDPALGVKKIVDSPRWHQPSPTRPIPVSAITSESPTRSNPQFLRGEAPSPTPTPRHYHLPLGVHPPLHTTEMLENPFVDPPVSAQISRRNTSESQPASDDWERAFSDEEQVKLDSRANFFDGKVNELVGGVLQSRLDPLERTLEGIQQALASLSGRAPSSRRERRSVSAENQESDADDEDDEPIPRRSMSPRRDKRMEQIRVAVLDAFAVQQRSAPPLPPLPGVAQDKASAEDMGSILKAMEEMKQQFSESLHLDFRAEDLRNVVEEAVVSRMPVTPPQPVVVEGQDELSEKFNELQARYADLEQRHRLEEAKFSTEAASRSMAEDRAAELERQLYMAETKIEAEIVNRSTHDQRFLDLQSRLSNQEAINEAEVQLRRAAEDRLSEVQRLLRISSEEEVRLRETLEEKDERLKIFDASHSKHTMRLAILEAAADNSEKEKSELEARVNFAEVDVGDLRQESARWRSEAERAIQLSERQSGDLHRAVEENKQLHMLIDTLGTQLNENERLRDDYRSKYLSLQQDMENAMHQITEENARRAKKEQAMLARQEVLDAKLQAESKTRERLETELERLEAGERQGMKAVNEAKRLDALLAEMRTENHKLQQSAMRYQAEFQEARESGAREIQRTRESMQAQVEDANNQVNVVREELEDDISRLRAQLDQAKLDADTVRSRYDMIMEDAQSNRKGDIDEVIRKHQDETEDMQARFERQLNNTVEDAQRAESNLLERLSISTSKCEHLQDRVTHLEEKLDIAREAARAAAQAAKASGVVLPSVPAPVSAPFPEQLPATSQPQGQPQSAAVARAMQLPEKISPQALRESIMVLQEQVQEREQKIEELEQIVSKLDPDSETKIGKRDDEIVWLRELLAVRHSDLQDIITALGRNDYDQDRVRDAAIRLKANLQMEQQERERAMNGGSAINVPNIAASLRDAATPRVAQAVGPLAAAWGNWRKGGTLSNVASSPAPKAPHATPRKDSPDSQSSFLSGLLTPPASGVRQTSPSGQPTAFSSTGRRFTAQDLANRPKAPPQRLSQNMPARGGSPAQKQQNFPSGPQTPPMMRPATYDDDAMAAEDFDDAGFFDDE</sequence>
<feature type="compositionally biased region" description="Polar residues" evidence="3">
    <location>
        <begin position="2007"/>
        <end position="2024"/>
    </location>
</feature>
<proteinExistence type="predicted"/>
<feature type="region of interest" description="Disordered" evidence="3">
    <location>
        <begin position="821"/>
        <end position="998"/>
    </location>
</feature>
<feature type="compositionally biased region" description="Basic and acidic residues" evidence="3">
    <location>
        <begin position="387"/>
        <end position="422"/>
    </location>
</feature>
<keyword evidence="5" id="KW-1185">Reference proteome</keyword>
<feature type="compositionally biased region" description="Polar residues" evidence="3">
    <location>
        <begin position="760"/>
        <end position="788"/>
    </location>
</feature>
<feature type="region of interest" description="Disordered" evidence="3">
    <location>
        <begin position="570"/>
        <end position="661"/>
    </location>
</feature>
<accession>A0ABR3X8Z8</accession>
<feature type="compositionally biased region" description="Basic residues" evidence="3">
    <location>
        <begin position="451"/>
        <end position="461"/>
    </location>
</feature>
<feature type="compositionally biased region" description="Pro residues" evidence="3">
    <location>
        <begin position="220"/>
        <end position="229"/>
    </location>
</feature>
<dbReference type="Proteomes" id="UP001583177">
    <property type="component" value="Unassembled WGS sequence"/>
</dbReference>
<feature type="compositionally biased region" description="Acidic residues" evidence="3">
    <location>
        <begin position="1183"/>
        <end position="1193"/>
    </location>
</feature>
<feature type="compositionally biased region" description="Basic and acidic residues" evidence="3">
    <location>
        <begin position="748"/>
        <end position="757"/>
    </location>
</feature>
<evidence type="ECO:0008006" key="6">
    <source>
        <dbReference type="Google" id="ProtNLM"/>
    </source>
</evidence>
<keyword evidence="1 2" id="KW-0175">Coiled coil</keyword>
<feature type="region of interest" description="Disordered" evidence="3">
    <location>
        <begin position="189"/>
        <end position="247"/>
    </location>
</feature>
<evidence type="ECO:0000256" key="2">
    <source>
        <dbReference type="SAM" id="Coils"/>
    </source>
</evidence>
<feature type="region of interest" description="Disordered" evidence="3">
    <location>
        <begin position="1794"/>
        <end position="1815"/>
    </location>
</feature>
<protein>
    <recommendedName>
        <fullName evidence="6">Myosin class II heavy chain</fullName>
    </recommendedName>
</protein>
<feature type="compositionally biased region" description="Basic and acidic residues" evidence="3">
    <location>
        <begin position="699"/>
        <end position="720"/>
    </location>
</feature>
<feature type="compositionally biased region" description="Acidic residues" evidence="3">
    <location>
        <begin position="870"/>
        <end position="881"/>
    </location>
</feature>
<gene>
    <name evidence="4" type="ORF">Daus18300_004364</name>
</gene>
<comment type="caution">
    <text evidence="4">The sequence shown here is derived from an EMBL/GenBank/DDBJ whole genome shotgun (WGS) entry which is preliminary data.</text>
</comment>
<feature type="compositionally biased region" description="Acidic residues" evidence="3">
    <location>
        <begin position="2075"/>
        <end position="2094"/>
    </location>
</feature>
<feature type="compositionally biased region" description="Low complexity" evidence="3">
    <location>
        <begin position="618"/>
        <end position="633"/>
    </location>
</feature>
<feature type="compositionally biased region" description="Polar residues" evidence="3">
    <location>
        <begin position="1040"/>
        <end position="1052"/>
    </location>
</feature>
<feature type="compositionally biased region" description="Polar residues" evidence="3">
    <location>
        <begin position="649"/>
        <end position="660"/>
    </location>
</feature>
<feature type="compositionally biased region" description="Polar residues" evidence="3">
    <location>
        <begin position="24"/>
        <end position="40"/>
    </location>
</feature>
<feature type="compositionally biased region" description="Polar residues" evidence="3">
    <location>
        <begin position="975"/>
        <end position="984"/>
    </location>
</feature>
<reference evidence="4 5" key="1">
    <citation type="journal article" date="2024" name="IMA Fungus">
        <title>IMA Genome - F19 : A genome assembly and annotation guide to empower mycologists, including annotated draft genome sequences of Ceratocystis pirilliformis, Diaporthe australafricana, Fusarium ophioides, Paecilomyces lecythidis, and Sporothrix stenoceras.</title>
        <authorList>
            <person name="Aylward J."/>
            <person name="Wilson A.M."/>
            <person name="Visagie C.M."/>
            <person name="Spraker J."/>
            <person name="Barnes I."/>
            <person name="Buitendag C."/>
            <person name="Ceriani C."/>
            <person name="Del Mar Angel L."/>
            <person name="du Plessis D."/>
            <person name="Fuchs T."/>
            <person name="Gasser K."/>
            <person name="Kramer D."/>
            <person name="Li W."/>
            <person name="Munsamy K."/>
            <person name="Piso A."/>
            <person name="Price J.L."/>
            <person name="Sonnekus B."/>
            <person name="Thomas C."/>
            <person name="van der Nest A."/>
            <person name="van Dijk A."/>
            <person name="van Heerden A."/>
            <person name="van Vuuren N."/>
            <person name="Yilmaz N."/>
            <person name="Duong T.A."/>
            <person name="van der Merwe N.A."/>
            <person name="Wingfield M.J."/>
            <person name="Wingfield B.D."/>
        </authorList>
    </citation>
    <scope>NUCLEOTIDE SEQUENCE [LARGE SCALE GENOMIC DNA]</scope>
    <source>
        <strain evidence="4 5">CMW 18300</strain>
    </source>
</reference>
<feature type="compositionally biased region" description="Acidic residues" evidence="3">
    <location>
        <begin position="987"/>
        <end position="998"/>
    </location>
</feature>
<feature type="region of interest" description="Disordered" evidence="3">
    <location>
        <begin position="1"/>
        <end position="74"/>
    </location>
</feature>
<feature type="compositionally biased region" description="Polar residues" evidence="3">
    <location>
        <begin position="524"/>
        <end position="551"/>
    </location>
</feature>
<feature type="coiled-coil region" evidence="2">
    <location>
        <begin position="1437"/>
        <end position="1471"/>
    </location>
</feature>
<feature type="compositionally biased region" description="Polar residues" evidence="3">
    <location>
        <begin position="587"/>
        <end position="602"/>
    </location>
</feature>
<feature type="compositionally biased region" description="Polar residues" evidence="3">
    <location>
        <begin position="237"/>
        <end position="247"/>
    </location>
</feature>
<dbReference type="PANTHER" id="PTHR32083">
    <property type="entry name" value="CILIA AND FLAGELLA-ASSOCIATED PROTEIN 58-RELATED"/>
    <property type="match status" value="1"/>
</dbReference>
<feature type="compositionally biased region" description="Polar residues" evidence="3">
    <location>
        <begin position="2054"/>
        <end position="2063"/>
    </location>
</feature>
<feature type="compositionally biased region" description="Polar residues" evidence="3">
    <location>
        <begin position="1095"/>
        <end position="1108"/>
    </location>
</feature>
<feature type="coiled-coil region" evidence="2">
    <location>
        <begin position="1521"/>
        <end position="1776"/>
    </location>
</feature>